<sequence length="290" mass="32452">MSSFVKQDESDPVRAPLYAGMAVRQQNEYERLRMQHELHKGAMNGQLLRVPLSQDEPARVLDSATGDGLWMADVAKHYPKATFVGTDILPKHFEQLKGLPPSISFKMQSVLEEWPEEDQGAFDLVHQRYCLAMFSPEKDKDIVSRLFKLVKPGGYIQLVDANLLGYDGGDAHPGMSRMMSYIQRGFTDANMNPAPGPDVAEWVKAAGALDVKEEIFSFPMGRLAATESDQQNTTANLVNMIDNFAMIGSKIPGYWYSPEEFASLKEAVVKEMTETGNTWRFHVITGRKEG</sequence>
<comment type="caution">
    <text evidence="2">The sequence shown here is derived from an EMBL/GenBank/DDBJ whole genome shotgun (WGS) entry which is preliminary data.</text>
</comment>
<dbReference type="PANTHER" id="PTHR43591">
    <property type="entry name" value="METHYLTRANSFERASE"/>
    <property type="match status" value="1"/>
</dbReference>
<evidence type="ECO:0000313" key="2">
    <source>
        <dbReference type="EMBL" id="KAL1599499.1"/>
    </source>
</evidence>
<dbReference type="Pfam" id="PF13649">
    <property type="entry name" value="Methyltransf_25"/>
    <property type="match status" value="1"/>
</dbReference>
<dbReference type="InterPro" id="IPR029063">
    <property type="entry name" value="SAM-dependent_MTases_sf"/>
</dbReference>
<dbReference type="SUPFAM" id="SSF53335">
    <property type="entry name" value="S-adenosyl-L-methionine-dependent methyltransferases"/>
    <property type="match status" value="1"/>
</dbReference>
<feature type="domain" description="Methyltransferase" evidence="1">
    <location>
        <begin position="60"/>
        <end position="154"/>
    </location>
</feature>
<dbReference type="EMBL" id="JAKJXO020000010">
    <property type="protein sequence ID" value="KAL1599499.1"/>
    <property type="molecule type" value="Genomic_DNA"/>
</dbReference>
<dbReference type="Gene3D" id="3.40.50.150">
    <property type="entry name" value="Vaccinia Virus protein VP39"/>
    <property type="match status" value="1"/>
</dbReference>
<dbReference type="CDD" id="cd02440">
    <property type="entry name" value="AdoMet_MTases"/>
    <property type="match status" value="1"/>
</dbReference>
<accession>A0ABR3R4Z1</accession>
<protein>
    <recommendedName>
        <fullName evidence="1">Methyltransferase domain-containing protein</fullName>
    </recommendedName>
</protein>
<proteinExistence type="predicted"/>
<evidence type="ECO:0000259" key="1">
    <source>
        <dbReference type="Pfam" id="PF13649"/>
    </source>
</evidence>
<evidence type="ECO:0000313" key="3">
    <source>
        <dbReference type="Proteomes" id="UP001521785"/>
    </source>
</evidence>
<gene>
    <name evidence="2" type="ORF">SLS60_007302</name>
</gene>
<name>A0ABR3R4Z1_9PLEO</name>
<dbReference type="InterPro" id="IPR041698">
    <property type="entry name" value="Methyltransf_25"/>
</dbReference>
<dbReference type="PANTHER" id="PTHR43591:SF105">
    <property type="entry name" value="METHYLTRANSFERASE DOMAIN-CONTAINING PROTEIN-RELATED"/>
    <property type="match status" value="1"/>
</dbReference>
<organism evidence="2 3">
    <name type="scientific">Paraconiothyrium brasiliense</name>
    <dbReference type="NCBI Taxonomy" id="300254"/>
    <lineage>
        <taxon>Eukaryota</taxon>
        <taxon>Fungi</taxon>
        <taxon>Dikarya</taxon>
        <taxon>Ascomycota</taxon>
        <taxon>Pezizomycotina</taxon>
        <taxon>Dothideomycetes</taxon>
        <taxon>Pleosporomycetidae</taxon>
        <taxon>Pleosporales</taxon>
        <taxon>Massarineae</taxon>
        <taxon>Didymosphaeriaceae</taxon>
        <taxon>Paraconiothyrium</taxon>
    </lineage>
</organism>
<reference evidence="2 3" key="1">
    <citation type="submission" date="2024-02" db="EMBL/GenBank/DDBJ databases">
        <title>De novo assembly and annotation of 12 fungi associated with fruit tree decline syndrome in Ontario, Canada.</title>
        <authorList>
            <person name="Sulman M."/>
            <person name="Ellouze W."/>
            <person name="Ilyukhin E."/>
        </authorList>
    </citation>
    <scope>NUCLEOTIDE SEQUENCE [LARGE SCALE GENOMIC DNA]</scope>
    <source>
        <strain evidence="2 3">M42-189</strain>
    </source>
</reference>
<keyword evidence="3" id="KW-1185">Reference proteome</keyword>
<dbReference type="Proteomes" id="UP001521785">
    <property type="component" value="Unassembled WGS sequence"/>
</dbReference>